<feature type="non-terminal residue" evidence="1">
    <location>
        <position position="1"/>
    </location>
</feature>
<dbReference type="EMBL" id="LXQA010222188">
    <property type="protein sequence ID" value="MCI35314.1"/>
    <property type="molecule type" value="Genomic_DNA"/>
</dbReference>
<dbReference type="AlphaFoldDB" id="A0A392RGZ2"/>
<evidence type="ECO:0000313" key="2">
    <source>
        <dbReference type="Proteomes" id="UP000265520"/>
    </source>
</evidence>
<comment type="caution">
    <text evidence="1">The sequence shown here is derived from an EMBL/GenBank/DDBJ whole genome shotgun (WGS) entry which is preliminary data.</text>
</comment>
<proteinExistence type="predicted"/>
<reference evidence="1 2" key="1">
    <citation type="journal article" date="2018" name="Front. Plant Sci.">
        <title>Red Clover (Trifolium pratense) and Zigzag Clover (T. medium) - A Picture of Genomic Similarities and Differences.</title>
        <authorList>
            <person name="Dluhosova J."/>
            <person name="Istvanek J."/>
            <person name="Nedelnik J."/>
            <person name="Repkova J."/>
        </authorList>
    </citation>
    <scope>NUCLEOTIDE SEQUENCE [LARGE SCALE GENOMIC DNA]</scope>
    <source>
        <strain evidence="2">cv. 10/8</strain>
        <tissue evidence="1">Leaf</tissue>
    </source>
</reference>
<keyword evidence="2" id="KW-1185">Reference proteome</keyword>
<protein>
    <submittedName>
        <fullName evidence="1">Uncharacterized protein</fullName>
    </submittedName>
</protein>
<evidence type="ECO:0000313" key="1">
    <source>
        <dbReference type="EMBL" id="MCI35314.1"/>
    </source>
</evidence>
<sequence length="108" mass="11551">FNIELKNAFTGLLSARVCQIQSPPPLAFLTLRPPAHLATQPSSFPTSHHLLSPQTLSRDVAWDVGGAIDYHGVAMPPLTTTVQLLLCRRPTKVASSSAIGCSDPTNSF</sequence>
<accession>A0A392RGZ2</accession>
<organism evidence="1 2">
    <name type="scientific">Trifolium medium</name>
    <dbReference type="NCBI Taxonomy" id="97028"/>
    <lineage>
        <taxon>Eukaryota</taxon>
        <taxon>Viridiplantae</taxon>
        <taxon>Streptophyta</taxon>
        <taxon>Embryophyta</taxon>
        <taxon>Tracheophyta</taxon>
        <taxon>Spermatophyta</taxon>
        <taxon>Magnoliopsida</taxon>
        <taxon>eudicotyledons</taxon>
        <taxon>Gunneridae</taxon>
        <taxon>Pentapetalae</taxon>
        <taxon>rosids</taxon>
        <taxon>fabids</taxon>
        <taxon>Fabales</taxon>
        <taxon>Fabaceae</taxon>
        <taxon>Papilionoideae</taxon>
        <taxon>50 kb inversion clade</taxon>
        <taxon>NPAAA clade</taxon>
        <taxon>Hologalegina</taxon>
        <taxon>IRL clade</taxon>
        <taxon>Trifolieae</taxon>
        <taxon>Trifolium</taxon>
    </lineage>
</organism>
<dbReference type="Proteomes" id="UP000265520">
    <property type="component" value="Unassembled WGS sequence"/>
</dbReference>
<name>A0A392RGZ2_9FABA</name>